<proteinExistence type="predicted"/>
<gene>
    <name evidence="2" type="ORF">E2C01_087746</name>
</gene>
<dbReference type="AlphaFoldDB" id="A0A5B7JDC2"/>
<sequence>MGSTTRANLVLPAWFRRRYEHCVTEARNGLPSTTDDPDDGVREGLVAAKQKPLQTTQRHGRTPVTWM</sequence>
<accession>A0A5B7JDC2</accession>
<dbReference type="Proteomes" id="UP000324222">
    <property type="component" value="Unassembled WGS sequence"/>
</dbReference>
<evidence type="ECO:0000313" key="2">
    <source>
        <dbReference type="EMBL" id="MPC92645.1"/>
    </source>
</evidence>
<name>A0A5B7JDC2_PORTR</name>
<feature type="region of interest" description="Disordered" evidence="1">
    <location>
        <begin position="46"/>
        <end position="67"/>
    </location>
</feature>
<evidence type="ECO:0000256" key="1">
    <source>
        <dbReference type="SAM" id="MobiDB-lite"/>
    </source>
</evidence>
<dbReference type="EMBL" id="VSRR010092038">
    <property type="protein sequence ID" value="MPC92645.1"/>
    <property type="molecule type" value="Genomic_DNA"/>
</dbReference>
<evidence type="ECO:0000313" key="3">
    <source>
        <dbReference type="Proteomes" id="UP000324222"/>
    </source>
</evidence>
<comment type="caution">
    <text evidence="2">The sequence shown here is derived from an EMBL/GenBank/DDBJ whole genome shotgun (WGS) entry which is preliminary data.</text>
</comment>
<protein>
    <submittedName>
        <fullName evidence="2">Uncharacterized protein</fullName>
    </submittedName>
</protein>
<reference evidence="2 3" key="1">
    <citation type="submission" date="2019-05" db="EMBL/GenBank/DDBJ databases">
        <title>Another draft genome of Portunus trituberculatus and its Hox gene families provides insights of decapod evolution.</title>
        <authorList>
            <person name="Jeong J.-H."/>
            <person name="Song I."/>
            <person name="Kim S."/>
            <person name="Choi T."/>
            <person name="Kim D."/>
            <person name="Ryu S."/>
            <person name="Kim W."/>
        </authorList>
    </citation>
    <scope>NUCLEOTIDE SEQUENCE [LARGE SCALE GENOMIC DNA]</scope>
    <source>
        <tissue evidence="2">Muscle</tissue>
    </source>
</reference>
<keyword evidence="3" id="KW-1185">Reference proteome</keyword>
<organism evidence="2 3">
    <name type="scientific">Portunus trituberculatus</name>
    <name type="common">Swimming crab</name>
    <name type="synonym">Neptunus trituberculatus</name>
    <dbReference type="NCBI Taxonomy" id="210409"/>
    <lineage>
        <taxon>Eukaryota</taxon>
        <taxon>Metazoa</taxon>
        <taxon>Ecdysozoa</taxon>
        <taxon>Arthropoda</taxon>
        <taxon>Crustacea</taxon>
        <taxon>Multicrustacea</taxon>
        <taxon>Malacostraca</taxon>
        <taxon>Eumalacostraca</taxon>
        <taxon>Eucarida</taxon>
        <taxon>Decapoda</taxon>
        <taxon>Pleocyemata</taxon>
        <taxon>Brachyura</taxon>
        <taxon>Eubrachyura</taxon>
        <taxon>Portunoidea</taxon>
        <taxon>Portunidae</taxon>
        <taxon>Portuninae</taxon>
        <taxon>Portunus</taxon>
    </lineage>
</organism>